<dbReference type="SMART" id="SM00886">
    <property type="entry name" value="Dabb"/>
    <property type="match status" value="1"/>
</dbReference>
<keyword evidence="3" id="KW-1185">Reference proteome</keyword>
<dbReference type="PANTHER" id="PTHR37832">
    <property type="entry name" value="BLL2683 PROTEIN"/>
    <property type="match status" value="1"/>
</dbReference>
<sequence length="96" mass="10548">MIKHIVMWKLKDDNKAENAAKVKEVLEGLAGKIDGLTLIEVGIDFSATNVSGDVVLYSEFTSRAALDAYQVHPAHQEAAAFVRSVVADRLMVDYEI</sequence>
<dbReference type="Gene3D" id="3.30.70.100">
    <property type="match status" value="1"/>
</dbReference>
<dbReference type="PROSITE" id="PS51502">
    <property type="entry name" value="S_R_A_B_BARREL"/>
    <property type="match status" value="1"/>
</dbReference>
<dbReference type="EMBL" id="BMZB01000001">
    <property type="protein sequence ID" value="GGZ28863.1"/>
    <property type="molecule type" value="Genomic_DNA"/>
</dbReference>
<protein>
    <submittedName>
        <fullName evidence="2">Stress responsive protein</fullName>
    </submittedName>
</protein>
<dbReference type="InterPro" id="IPR013097">
    <property type="entry name" value="Dabb"/>
</dbReference>
<proteinExistence type="predicted"/>
<dbReference type="SUPFAM" id="SSF54909">
    <property type="entry name" value="Dimeric alpha+beta barrel"/>
    <property type="match status" value="1"/>
</dbReference>
<feature type="domain" description="Stress-response A/B barrel" evidence="1">
    <location>
        <begin position="2"/>
        <end position="94"/>
    </location>
</feature>
<dbReference type="RefSeq" id="WP_189485608.1">
    <property type="nucleotide sequence ID" value="NZ_BMZB01000001.1"/>
</dbReference>
<dbReference type="Proteomes" id="UP000662572">
    <property type="component" value="Unassembled WGS sequence"/>
</dbReference>
<reference evidence="2" key="2">
    <citation type="submission" date="2020-09" db="EMBL/GenBank/DDBJ databases">
        <authorList>
            <person name="Sun Q."/>
            <person name="Kim S."/>
        </authorList>
    </citation>
    <scope>NUCLEOTIDE SEQUENCE</scope>
    <source>
        <strain evidence="2">KCTC 32296</strain>
    </source>
</reference>
<reference evidence="2" key="1">
    <citation type="journal article" date="2014" name="Int. J. Syst. Evol. Microbiol.">
        <title>Complete genome sequence of Corynebacterium casei LMG S-19264T (=DSM 44701T), isolated from a smear-ripened cheese.</title>
        <authorList>
            <consortium name="US DOE Joint Genome Institute (JGI-PGF)"/>
            <person name="Walter F."/>
            <person name="Albersmeier A."/>
            <person name="Kalinowski J."/>
            <person name="Ruckert C."/>
        </authorList>
    </citation>
    <scope>NUCLEOTIDE SEQUENCE</scope>
    <source>
        <strain evidence="2">KCTC 32296</strain>
    </source>
</reference>
<accession>A0A918UQT0</accession>
<dbReference type="InterPro" id="IPR011008">
    <property type="entry name" value="Dimeric_a/b-barrel"/>
</dbReference>
<dbReference type="PANTHER" id="PTHR37832:SF1">
    <property type="entry name" value="STRESS-RESPONSE A_B BARREL DOMAIN-CONTAINING PROTEIN"/>
    <property type="match status" value="1"/>
</dbReference>
<evidence type="ECO:0000259" key="1">
    <source>
        <dbReference type="PROSITE" id="PS51502"/>
    </source>
</evidence>
<comment type="caution">
    <text evidence="2">The sequence shown here is derived from an EMBL/GenBank/DDBJ whole genome shotgun (WGS) entry which is preliminary data.</text>
</comment>
<evidence type="ECO:0000313" key="3">
    <source>
        <dbReference type="Proteomes" id="UP000662572"/>
    </source>
</evidence>
<gene>
    <name evidence="2" type="ORF">GCM10011273_13440</name>
</gene>
<name>A0A918UQT0_9CAUL</name>
<dbReference type="AlphaFoldDB" id="A0A918UQT0"/>
<evidence type="ECO:0000313" key="2">
    <source>
        <dbReference type="EMBL" id="GGZ28863.1"/>
    </source>
</evidence>
<dbReference type="Pfam" id="PF07876">
    <property type="entry name" value="Dabb"/>
    <property type="match status" value="1"/>
</dbReference>
<organism evidence="2 3">
    <name type="scientific">Asticcacaulis endophyticus</name>
    <dbReference type="NCBI Taxonomy" id="1395890"/>
    <lineage>
        <taxon>Bacteria</taxon>
        <taxon>Pseudomonadati</taxon>
        <taxon>Pseudomonadota</taxon>
        <taxon>Alphaproteobacteria</taxon>
        <taxon>Caulobacterales</taxon>
        <taxon>Caulobacteraceae</taxon>
        <taxon>Asticcacaulis</taxon>
    </lineage>
</organism>